<organism evidence="1 2">
    <name type="scientific">Solanum tuberosum</name>
    <name type="common">Potato</name>
    <dbReference type="NCBI Taxonomy" id="4113"/>
    <lineage>
        <taxon>Eukaryota</taxon>
        <taxon>Viridiplantae</taxon>
        <taxon>Streptophyta</taxon>
        <taxon>Embryophyta</taxon>
        <taxon>Tracheophyta</taxon>
        <taxon>Spermatophyta</taxon>
        <taxon>Magnoliopsida</taxon>
        <taxon>eudicotyledons</taxon>
        <taxon>Gunneridae</taxon>
        <taxon>Pentapetalae</taxon>
        <taxon>asterids</taxon>
        <taxon>lamiids</taxon>
        <taxon>Solanales</taxon>
        <taxon>Solanaceae</taxon>
        <taxon>Solanoideae</taxon>
        <taxon>Solaneae</taxon>
        <taxon>Solanum</taxon>
    </lineage>
</organism>
<reference evidence="2" key="1">
    <citation type="journal article" date="2011" name="Nature">
        <title>Genome sequence and analysis of the tuber crop potato.</title>
        <authorList>
            <consortium name="The Potato Genome Sequencing Consortium"/>
        </authorList>
    </citation>
    <scope>NUCLEOTIDE SEQUENCE [LARGE SCALE GENOMIC DNA]</scope>
    <source>
        <strain evidence="2">cv. DM1-3 516 R44</strain>
    </source>
</reference>
<dbReference type="STRING" id="4113.M1BA63"/>
<dbReference type="HOGENOM" id="CLU_053236_0_0_1"/>
<name>M1BA63_SOLTU</name>
<protein>
    <submittedName>
        <fullName evidence="1">Uncharacterized protein</fullName>
    </submittedName>
</protein>
<evidence type="ECO:0000313" key="1">
    <source>
        <dbReference type="EnsemblPlants" id="PGSC0003DMT400040637"/>
    </source>
</evidence>
<sequence>MKTAGLIQTIDPKNVKVNSRHYRADLHCAYHLGGIRHTTEDCINLKHKIQHLIDQKVVTLQTVAPNANSDSLPNSEGLTINMIEVEEDWCVDKSIIPTNPDNLEKIVASLSIVEKSKFVVMAPHQAFPLVPKNGQNRKKVNDVSPKPLPHLYKSFLVEGYDNDDSLREGTTDLLEEEDVVLEELIETPGTRDAEPMEQVLNWTSTPLLISRSS</sequence>
<dbReference type="Proteomes" id="UP000011115">
    <property type="component" value="Unassembled WGS sequence"/>
</dbReference>
<dbReference type="InParanoid" id="M1BA63"/>
<dbReference type="Gramene" id="PGSC0003DMT400040637">
    <property type="protein sequence ID" value="PGSC0003DMT400040637"/>
    <property type="gene ID" value="PGSC0003DMG400015712"/>
</dbReference>
<evidence type="ECO:0000313" key="2">
    <source>
        <dbReference type="Proteomes" id="UP000011115"/>
    </source>
</evidence>
<dbReference type="PANTHER" id="PTHR32108">
    <property type="entry name" value="DNA-DIRECTED RNA POLYMERASE SUBUNIT ALPHA"/>
    <property type="match status" value="1"/>
</dbReference>
<dbReference type="PaxDb" id="4113-PGSC0003DMT400040637"/>
<keyword evidence="2" id="KW-1185">Reference proteome</keyword>
<dbReference type="EnsemblPlants" id="PGSC0003DMT400040637">
    <property type="protein sequence ID" value="PGSC0003DMT400040637"/>
    <property type="gene ID" value="PGSC0003DMG400015712"/>
</dbReference>
<dbReference type="PANTHER" id="PTHR32108:SF6">
    <property type="entry name" value="GAG-PRO"/>
    <property type="match status" value="1"/>
</dbReference>
<reference evidence="1" key="2">
    <citation type="submission" date="2015-06" db="UniProtKB">
        <authorList>
            <consortium name="EnsemblPlants"/>
        </authorList>
    </citation>
    <scope>IDENTIFICATION</scope>
    <source>
        <strain evidence="1">DM1-3 516 R44</strain>
    </source>
</reference>
<accession>M1BA63</accession>
<dbReference type="AlphaFoldDB" id="M1BA63"/>
<proteinExistence type="predicted"/>